<dbReference type="PRINTS" id="PR00143">
    <property type="entry name" value="CITRTSNTHASE"/>
</dbReference>
<keyword evidence="4 5" id="KW-0808">Transferase</keyword>
<dbReference type="UniPathway" id="UPA00223"/>
<dbReference type="FunFam" id="1.10.580.10:FF:000001">
    <property type="entry name" value="Citrate synthase"/>
    <property type="match status" value="1"/>
</dbReference>
<dbReference type="InterPro" id="IPR016143">
    <property type="entry name" value="Citrate_synth-like_sm_a-sub"/>
</dbReference>
<dbReference type="GO" id="GO:0006101">
    <property type="term" value="P:citrate metabolic process"/>
    <property type="evidence" value="ECO:0007669"/>
    <property type="project" value="InterPro"/>
</dbReference>
<dbReference type="FunFam" id="1.10.230.10:FF:000001">
    <property type="entry name" value="Citrate synthase"/>
    <property type="match status" value="1"/>
</dbReference>
<dbReference type="NCBIfam" id="TIGR01793">
    <property type="entry name" value="cit_synth_euk"/>
    <property type="match status" value="1"/>
</dbReference>
<comment type="caution">
    <text evidence="6">The sequence shown here is derived from an EMBL/GenBank/DDBJ whole genome shotgun (WGS) entry which is preliminary data.</text>
</comment>
<dbReference type="STRING" id="1703345.A3860_21135"/>
<dbReference type="Proteomes" id="UP000192796">
    <property type="component" value="Unassembled WGS sequence"/>
</dbReference>
<dbReference type="GO" id="GO:0006099">
    <property type="term" value="P:tricarboxylic acid cycle"/>
    <property type="evidence" value="ECO:0007669"/>
    <property type="project" value="UniProtKB-UniPathway"/>
</dbReference>
<gene>
    <name evidence="6" type="ORF">A3860_21135</name>
</gene>
<dbReference type="AlphaFoldDB" id="A0A1V9G1F4"/>
<dbReference type="PROSITE" id="PS00480">
    <property type="entry name" value="CITRATE_SYNTHASE"/>
    <property type="match status" value="1"/>
</dbReference>
<dbReference type="InterPro" id="IPR019810">
    <property type="entry name" value="Citrate_synthase_AS"/>
</dbReference>
<dbReference type="Gene3D" id="1.10.230.10">
    <property type="entry name" value="Cytochrome P450-Terp, domain 2"/>
    <property type="match status" value="1"/>
</dbReference>
<protein>
    <recommendedName>
        <fullName evidence="3">citrate synthase (unknown stereospecificity)</fullName>
        <ecNumber evidence="3">2.3.3.16</ecNumber>
    </recommendedName>
</protein>
<dbReference type="OrthoDB" id="9800864at2"/>
<dbReference type="InterPro" id="IPR002020">
    <property type="entry name" value="Citrate_synthase"/>
</dbReference>
<evidence type="ECO:0000313" key="6">
    <source>
        <dbReference type="EMBL" id="OQP64475.1"/>
    </source>
</evidence>
<comment type="similarity">
    <text evidence="2 5">Belongs to the citrate synthase family.</text>
</comment>
<proteinExistence type="inferred from homology"/>
<evidence type="ECO:0000256" key="1">
    <source>
        <dbReference type="ARBA" id="ARBA00004751"/>
    </source>
</evidence>
<name>A0A1V9G1F4_9BACT</name>
<dbReference type="EC" id="2.3.3.16" evidence="3"/>
<evidence type="ECO:0000256" key="4">
    <source>
        <dbReference type="ARBA" id="ARBA00022679"/>
    </source>
</evidence>
<evidence type="ECO:0000256" key="2">
    <source>
        <dbReference type="ARBA" id="ARBA00010566"/>
    </source>
</evidence>
<dbReference type="Gene3D" id="1.10.580.10">
    <property type="entry name" value="Citrate Synthase, domain 1"/>
    <property type="match status" value="1"/>
</dbReference>
<dbReference type="PANTHER" id="PTHR11739:SF8">
    <property type="entry name" value="CITRATE SYNTHASE, MITOCHONDRIAL"/>
    <property type="match status" value="1"/>
</dbReference>
<reference evidence="6 7" key="1">
    <citation type="submission" date="2016-03" db="EMBL/GenBank/DDBJ databases">
        <title>Niastella vici sp. nov., isolated from farmland soil.</title>
        <authorList>
            <person name="Chen L."/>
            <person name="Wang D."/>
            <person name="Yang S."/>
            <person name="Wang G."/>
        </authorList>
    </citation>
    <scope>NUCLEOTIDE SEQUENCE [LARGE SCALE GENOMIC DNA]</scope>
    <source>
        <strain evidence="6 7">DJ57</strain>
    </source>
</reference>
<evidence type="ECO:0000256" key="5">
    <source>
        <dbReference type="RuleBase" id="RU003406"/>
    </source>
</evidence>
<organism evidence="6 7">
    <name type="scientific">Niastella vici</name>
    <dbReference type="NCBI Taxonomy" id="1703345"/>
    <lineage>
        <taxon>Bacteria</taxon>
        <taxon>Pseudomonadati</taxon>
        <taxon>Bacteroidota</taxon>
        <taxon>Chitinophagia</taxon>
        <taxon>Chitinophagales</taxon>
        <taxon>Chitinophagaceae</taxon>
        <taxon>Niastella</taxon>
    </lineage>
</organism>
<dbReference type="PANTHER" id="PTHR11739">
    <property type="entry name" value="CITRATE SYNTHASE"/>
    <property type="match status" value="1"/>
</dbReference>
<dbReference type="GO" id="GO:0036440">
    <property type="term" value="F:citrate synthase activity"/>
    <property type="evidence" value="ECO:0007669"/>
    <property type="project" value="UniProtKB-EC"/>
</dbReference>
<evidence type="ECO:0000313" key="7">
    <source>
        <dbReference type="Proteomes" id="UP000192796"/>
    </source>
</evidence>
<evidence type="ECO:0000256" key="3">
    <source>
        <dbReference type="ARBA" id="ARBA00012972"/>
    </source>
</evidence>
<dbReference type="NCBIfam" id="NF007128">
    <property type="entry name" value="PRK09569.1"/>
    <property type="match status" value="1"/>
</dbReference>
<dbReference type="RefSeq" id="WP_081147094.1">
    <property type="nucleotide sequence ID" value="NZ_LVYD01000042.1"/>
</dbReference>
<keyword evidence="7" id="KW-1185">Reference proteome</keyword>
<dbReference type="GO" id="GO:0005975">
    <property type="term" value="P:carbohydrate metabolic process"/>
    <property type="evidence" value="ECO:0007669"/>
    <property type="project" value="TreeGrafter"/>
</dbReference>
<comment type="pathway">
    <text evidence="1">Carbohydrate metabolism; tricarboxylic acid cycle; isocitrate from oxaloacetate: step 1/2.</text>
</comment>
<dbReference type="InterPro" id="IPR036969">
    <property type="entry name" value="Citrate_synthase_sf"/>
</dbReference>
<dbReference type="EMBL" id="LVYD01000042">
    <property type="protein sequence ID" value="OQP64475.1"/>
    <property type="molecule type" value="Genomic_DNA"/>
</dbReference>
<dbReference type="InterPro" id="IPR016142">
    <property type="entry name" value="Citrate_synth-like_lrg_a-sub"/>
</dbReference>
<dbReference type="Pfam" id="PF00285">
    <property type="entry name" value="Citrate_synt"/>
    <property type="match status" value="1"/>
</dbReference>
<sequence length="441" mass="49308">MGILKDRFKVKAEASAAELKDLLKQHGSKKIGEVQLSQIYQGMRGITGLVSETSLLDAKEGIRFRGYSIPELQKALPKVPNGNEPLPEGLFYLMLIGELPDEEAVSYITNSWQRRSHVPNHVFAAIDALPVTAHPMTMFVTGIMALQTESNFARRYADGMAKKDYWDAVFDDSMDVIARLPRVAAYIYRRKYHNNQHIQPNGLLDWAGNLAHMLGFEDESFKELMRLYMTIHADHEGGNVSAHTTHLVGSALSDPYLSLAAGMNGLAGPLHGLANQEVVKWITEMQTELKTEVPTKGQIEAYVRKTLGEGKVVPGYGHAVLRKTDPRFTAQMDFAKRHFPNDPLVQIVWNVYDVVPPILESLGKVKNPWPNVDAHSGALLVHYGLKEYEFYTVLFGVSRALGVLASLIWDRALGFALERPKSVTTELVKSWLEGKDEIWGE</sequence>
<accession>A0A1V9G1F4</accession>
<dbReference type="InterPro" id="IPR010109">
    <property type="entry name" value="Citrate_synthase_euk"/>
</dbReference>
<dbReference type="SUPFAM" id="SSF48256">
    <property type="entry name" value="Citrate synthase"/>
    <property type="match status" value="1"/>
</dbReference>